<reference evidence="2" key="2">
    <citation type="submission" date="2020-09" db="EMBL/GenBank/DDBJ databases">
        <authorList>
            <person name="Sun Q."/>
            <person name="Zhou Y."/>
        </authorList>
    </citation>
    <scope>NUCLEOTIDE SEQUENCE</scope>
    <source>
        <strain evidence="2">CGMCC 1.15448</strain>
    </source>
</reference>
<dbReference type="InterPro" id="IPR006652">
    <property type="entry name" value="Kelch_1"/>
</dbReference>
<dbReference type="Gene3D" id="2.120.10.80">
    <property type="entry name" value="Kelch-type beta propeller"/>
    <property type="match status" value="2"/>
</dbReference>
<sequence>MKPYKAAIAILRKNRQVVLTIMVAVIAFSHVKAQTADWVWVNGSNTTNQNGTYGTKGTAAAANTPGNRIQLANWIDASGNLWAFGGYDFNGNIYNDLWKFNPLTSQWMWVSGSNSTNNQGVYGTKGTAAASNVPGARYGSSGWVDASGNFWVWGGYGVDGSNNQGYLNDLWKFNPTTLQWTWVSGDNTRNSTGVYGTMGTPAAANKPGGRYGQSGWKDAAGNFWLFAGWGNDGAGRTGDLDDLWKYNTATGQWTWVSGDKTRNNTAVYGTKGTAAATNKPGNRDSQVEWTDASGNFWFFGGWDYNGNYYSDLWKYAPGTGLWTWVSGSNTQNNQGVYGTKNTAAAANVPGARYGHNGWVDASGNFWIFGGNGIDGSNNSGVLNDLWMYNPTTGLWTWKWDDNTANTAGVYGTKAIPSTTNKPGGRGYQSAWLDAASNVWVLGGQDVNGNQFNDLWELQSLITLPDVKVRLNGRSENSSNMLEWTTIGEINSFRFEVEKSTDGNSFTTIGEVAAIGSGDNSYAFSDAEPVAGNSYYRIRMMWENGNELYSNVLFLHREAQATISLFPNPAVSYVNLQLPDNSLLNSPLRIFDVAGRLHAEVMLTTQLQTVDVSRLPKGFYIFSLVDGSSYRVLVR</sequence>
<organism evidence="2 3">
    <name type="scientific">Puia dinghuensis</name>
    <dbReference type="NCBI Taxonomy" id="1792502"/>
    <lineage>
        <taxon>Bacteria</taxon>
        <taxon>Pseudomonadati</taxon>
        <taxon>Bacteroidota</taxon>
        <taxon>Chitinophagia</taxon>
        <taxon>Chitinophagales</taxon>
        <taxon>Chitinophagaceae</taxon>
        <taxon>Puia</taxon>
    </lineage>
</organism>
<gene>
    <name evidence="2" type="ORF">GCM10011511_56110</name>
</gene>
<protein>
    <recommendedName>
        <fullName evidence="1">Secretion system C-terminal sorting domain-containing protein</fullName>
    </recommendedName>
</protein>
<evidence type="ECO:0000313" key="3">
    <source>
        <dbReference type="Proteomes" id="UP000607559"/>
    </source>
</evidence>
<feature type="domain" description="Secretion system C-terminal sorting" evidence="1">
    <location>
        <begin position="564"/>
        <end position="627"/>
    </location>
</feature>
<keyword evidence="3" id="KW-1185">Reference proteome</keyword>
<proteinExistence type="predicted"/>
<dbReference type="AlphaFoldDB" id="A0A8J2UJN6"/>
<dbReference type="NCBIfam" id="TIGR04183">
    <property type="entry name" value="Por_Secre_tail"/>
    <property type="match status" value="1"/>
</dbReference>
<dbReference type="RefSeq" id="WP_188938038.1">
    <property type="nucleotide sequence ID" value="NZ_BMJC01000008.1"/>
</dbReference>
<reference evidence="2" key="1">
    <citation type="journal article" date="2014" name="Int. J. Syst. Evol. Microbiol.">
        <title>Complete genome sequence of Corynebacterium casei LMG S-19264T (=DSM 44701T), isolated from a smear-ripened cheese.</title>
        <authorList>
            <consortium name="US DOE Joint Genome Institute (JGI-PGF)"/>
            <person name="Walter F."/>
            <person name="Albersmeier A."/>
            <person name="Kalinowski J."/>
            <person name="Ruckert C."/>
        </authorList>
    </citation>
    <scope>NUCLEOTIDE SEQUENCE</scope>
    <source>
        <strain evidence="2">CGMCC 1.15448</strain>
    </source>
</reference>
<dbReference type="EMBL" id="BMJC01000008">
    <property type="protein sequence ID" value="GGB24943.1"/>
    <property type="molecule type" value="Genomic_DNA"/>
</dbReference>
<dbReference type="PANTHER" id="PTHR23244">
    <property type="entry name" value="KELCH REPEAT DOMAIN"/>
    <property type="match status" value="1"/>
</dbReference>
<dbReference type="SUPFAM" id="SSF117281">
    <property type="entry name" value="Kelch motif"/>
    <property type="match status" value="2"/>
</dbReference>
<dbReference type="Proteomes" id="UP000607559">
    <property type="component" value="Unassembled WGS sequence"/>
</dbReference>
<evidence type="ECO:0000313" key="2">
    <source>
        <dbReference type="EMBL" id="GGB24943.1"/>
    </source>
</evidence>
<evidence type="ECO:0000259" key="1">
    <source>
        <dbReference type="Pfam" id="PF18962"/>
    </source>
</evidence>
<dbReference type="InterPro" id="IPR015915">
    <property type="entry name" value="Kelch-typ_b-propeller"/>
</dbReference>
<accession>A0A8J2UJN6</accession>
<name>A0A8J2UJN6_9BACT</name>
<dbReference type="InterPro" id="IPR026444">
    <property type="entry name" value="Secre_tail"/>
</dbReference>
<dbReference type="Pfam" id="PF18962">
    <property type="entry name" value="Por_Secre_tail"/>
    <property type="match status" value="1"/>
</dbReference>
<dbReference type="Pfam" id="PF01344">
    <property type="entry name" value="Kelch_1"/>
    <property type="match status" value="1"/>
</dbReference>
<comment type="caution">
    <text evidence="2">The sequence shown here is derived from an EMBL/GenBank/DDBJ whole genome shotgun (WGS) entry which is preliminary data.</text>
</comment>